<dbReference type="InterPro" id="IPR010730">
    <property type="entry name" value="HET"/>
</dbReference>
<dbReference type="OrthoDB" id="3770080at2759"/>
<feature type="domain" description="Heterokaryon incompatibility" evidence="1">
    <location>
        <begin position="298"/>
        <end position="458"/>
    </location>
</feature>
<name>A0A2J6S1K1_HYAVF</name>
<reference evidence="2 3" key="1">
    <citation type="submission" date="2016-04" db="EMBL/GenBank/DDBJ databases">
        <title>A degradative enzymes factory behind the ericoid mycorrhizal symbiosis.</title>
        <authorList>
            <consortium name="DOE Joint Genome Institute"/>
            <person name="Martino E."/>
            <person name="Morin E."/>
            <person name="Grelet G."/>
            <person name="Kuo A."/>
            <person name="Kohler A."/>
            <person name="Daghino S."/>
            <person name="Barry K."/>
            <person name="Choi C."/>
            <person name="Cichocki N."/>
            <person name="Clum A."/>
            <person name="Copeland A."/>
            <person name="Hainaut M."/>
            <person name="Haridas S."/>
            <person name="Labutti K."/>
            <person name="Lindquist E."/>
            <person name="Lipzen A."/>
            <person name="Khouja H.-R."/>
            <person name="Murat C."/>
            <person name="Ohm R."/>
            <person name="Olson A."/>
            <person name="Spatafora J."/>
            <person name="Veneault-Fourrey C."/>
            <person name="Henrissat B."/>
            <person name="Grigoriev I."/>
            <person name="Martin F."/>
            <person name="Perotto S."/>
        </authorList>
    </citation>
    <scope>NUCLEOTIDE SEQUENCE [LARGE SCALE GENOMIC DNA]</scope>
    <source>
        <strain evidence="2 3">F</strain>
    </source>
</reference>
<keyword evidence="3" id="KW-1185">Reference proteome</keyword>
<sequence>MRDAMEAPEILALRRAIVSDGYATPHSCQHCADLKLPPIPKDERDKEQHSDWSQPLRFSRMDAQERALAECAWWAIIHKQIRRHKLFCKAKMKWKSEYDKRNQEKPDEDDDKEIQGLESFSLDRYEARLLEKYLDPIEFKELLRMTKAENPFDAKLPSSIDSLDDDPDLIWIKYRFDGRYSNRLQHLQLRVNLTLSRDMDIDNAESGRQSFESTFWVLAIPDNLDKSASIALPINVNPGSSDSFNLMRHWIRCCETSHNCGFTKAPDYMPSMLLDVQSLASEDCVKIIKVSETMKERYLSLSYCWGAAAQKVMNLKDIRERLLTGIRTETLDCSIRDAVVVTRELGFKYIWIDALCIPQDDKEAKAKEISRMAQIYGCSTLTIYASRASSVQESFLGERKPAGWGMDEKYGEQVVFQFEAKFEDEEVHETNIILVPELSLDDETQVEPLQKRAWTLQELILPTRRLSFGTHKTTWTCLHQSADILRDGWTDGAATLEYLQNTVYMDAARIVQRMSHMGSDEIRKNWYELVELYNRRQISFKSDRLPAISAAAKVYCRMLKDVYLCGHWKSTLPIELLWMNGGPSGSKPSSQALKPSWSWISHESQPGWDKESEFIKDDHFEVLSCQVNPKYAKDVFGEIDEACLRVKGLVYHPSSEAMRRDPRRGRPPQAIAKDINHYSSSDLASLEDVLRLSHSYVVYDYKNLESSADYSHTDFYASLYLLLVAYVRDPREKDEGLDRRGRSPRGLVLFRHQDGSFSRVGRFLLCKYGVTNRDGQKLYSRFPYNDDEYKKLVWEMWDGKTQDVVMI</sequence>
<dbReference type="Pfam" id="PF06985">
    <property type="entry name" value="HET"/>
    <property type="match status" value="1"/>
</dbReference>
<dbReference type="Proteomes" id="UP000235786">
    <property type="component" value="Unassembled WGS sequence"/>
</dbReference>
<protein>
    <submittedName>
        <fullName evidence="2">HET-domain-containing protein</fullName>
    </submittedName>
</protein>
<dbReference type="PANTHER" id="PTHR33112">
    <property type="entry name" value="DOMAIN PROTEIN, PUTATIVE-RELATED"/>
    <property type="match status" value="1"/>
</dbReference>
<dbReference type="EMBL" id="KZ613941">
    <property type="protein sequence ID" value="PMD44632.1"/>
    <property type="molecule type" value="Genomic_DNA"/>
</dbReference>
<organism evidence="2 3">
    <name type="scientific">Hyaloscypha variabilis (strain UAMH 11265 / GT02V1 / F)</name>
    <name type="common">Meliniomyces variabilis</name>
    <dbReference type="NCBI Taxonomy" id="1149755"/>
    <lineage>
        <taxon>Eukaryota</taxon>
        <taxon>Fungi</taxon>
        <taxon>Dikarya</taxon>
        <taxon>Ascomycota</taxon>
        <taxon>Pezizomycotina</taxon>
        <taxon>Leotiomycetes</taxon>
        <taxon>Helotiales</taxon>
        <taxon>Hyaloscyphaceae</taxon>
        <taxon>Hyaloscypha</taxon>
        <taxon>Hyaloscypha variabilis</taxon>
    </lineage>
</organism>
<evidence type="ECO:0000259" key="1">
    <source>
        <dbReference type="Pfam" id="PF06985"/>
    </source>
</evidence>
<accession>A0A2J6S1K1</accession>
<dbReference type="PANTHER" id="PTHR33112:SF16">
    <property type="entry name" value="HETEROKARYON INCOMPATIBILITY DOMAIN-CONTAINING PROTEIN"/>
    <property type="match status" value="1"/>
</dbReference>
<evidence type="ECO:0000313" key="2">
    <source>
        <dbReference type="EMBL" id="PMD44632.1"/>
    </source>
</evidence>
<dbReference type="AlphaFoldDB" id="A0A2J6S1K1"/>
<proteinExistence type="predicted"/>
<dbReference type="STRING" id="1149755.A0A2J6S1K1"/>
<gene>
    <name evidence="2" type="ORF">L207DRAFT_454340</name>
</gene>
<evidence type="ECO:0000313" key="3">
    <source>
        <dbReference type="Proteomes" id="UP000235786"/>
    </source>
</evidence>